<dbReference type="GO" id="GO:0005829">
    <property type="term" value="C:cytosol"/>
    <property type="evidence" value="ECO:0007669"/>
    <property type="project" value="TreeGrafter"/>
</dbReference>
<feature type="binding site" evidence="4">
    <location>
        <position position="32"/>
    </location>
    <ligand>
        <name>a divalent metal cation</name>
        <dbReference type="ChEBI" id="CHEBI:60240"/>
        <label>1</label>
    </ligand>
</feature>
<dbReference type="InterPro" id="IPR015991">
    <property type="entry name" value="TatD/YcfH-like"/>
</dbReference>
<dbReference type="GO" id="GO:0016788">
    <property type="term" value="F:hydrolase activity, acting on ester bonds"/>
    <property type="evidence" value="ECO:0007669"/>
    <property type="project" value="InterPro"/>
</dbReference>
<evidence type="ECO:0000313" key="5">
    <source>
        <dbReference type="EMBL" id="CAD5107963.1"/>
    </source>
</evidence>
<gene>
    <name evidence="5" type="primary">yjjV</name>
    <name evidence="5" type="ORF">PSEWESI4_02246</name>
</gene>
<dbReference type="EMBL" id="CAJFCI010000043">
    <property type="protein sequence ID" value="CAD5107963.1"/>
    <property type="molecule type" value="Genomic_DNA"/>
</dbReference>
<evidence type="ECO:0000313" key="6">
    <source>
        <dbReference type="Proteomes" id="UP000583387"/>
    </source>
</evidence>
<dbReference type="PANTHER" id="PTHR46124">
    <property type="entry name" value="D-AMINOACYL-TRNA DEACYLASE"/>
    <property type="match status" value="1"/>
</dbReference>
<dbReference type="FunFam" id="3.20.20.140:FF:000005">
    <property type="entry name" value="TatD family hydrolase"/>
    <property type="match status" value="1"/>
</dbReference>
<name>A0A7U7EMW2_9GAMM</name>
<dbReference type="PROSITE" id="PS01137">
    <property type="entry name" value="TATD_1"/>
    <property type="match status" value="1"/>
</dbReference>
<dbReference type="PIRSF" id="PIRSF005902">
    <property type="entry name" value="DNase_TatD"/>
    <property type="match status" value="1"/>
</dbReference>
<dbReference type="PANTHER" id="PTHR46124:SF3">
    <property type="entry name" value="HYDROLASE"/>
    <property type="match status" value="1"/>
</dbReference>
<comment type="similarity">
    <text evidence="1">Belongs to the metallo-dependent hydrolases superfamily. TatD-type hydrolase family.</text>
</comment>
<accession>A0A7U7EMW2</accession>
<feature type="binding site" evidence="4">
    <location>
        <position position="232"/>
    </location>
    <ligand>
        <name>a divalent metal cation</name>
        <dbReference type="ChEBI" id="CHEBI:60240"/>
        <label>1</label>
    </ligand>
</feature>
<feature type="binding site" evidence="4">
    <location>
        <position position="34"/>
    </location>
    <ligand>
        <name>a divalent metal cation</name>
        <dbReference type="ChEBI" id="CHEBI:60240"/>
        <label>1</label>
    </ligand>
</feature>
<dbReference type="GO" id="GO:0046872">
    <property type="term" value="F:metal ion binding"/>
    <property type="evidence" value="ECO:0007669"/>
    <property type="project" value="UniProtKB-KW"/>
</dbReference>
<proteinExistence type="inferred from homology"/>
<dbReference type="NCBIfam" id="TIGR00010">
    <property type="entry name" value="YchF/TatD family DNA exonuclease"/>
    <property type="match status" value="1"/>
</dbReference>
<dbReference type="CDD" id="cd01310">
    <property type="entry name" value="TatD_DNAse"/>
    <property type="match status" value="1"/>
</dbReference>
<dbReference type="Proteomes" id="UP000583387">
    <property type="component" value="Unassembled WGS sequence"/>
</dbReference>
<organism evidence="5 6">
    <name type="scientific">Zestomonas carbonaria</name>
    <dbReference type="NCBI Taxonomy" id="2762745"/>
    <lineage>
        <taxon>Bacteria</taxon>
        <taxon>Pseudomonadati</taxon>
        <taxon>Pseudomonadota</taxon>
        <taxon>Gammaproteobacteria</taxon>
        <taxon>Pseudomonadales</taxon>
        <taxon>Pseudomonadaceae</taxon>
        <taxon>Zestomonas</taxon>
    </lineage>
</organism>
<feature type="binding site" evidence="4">
    <location>
        <position position="182"/>
    </location>
    <ligand>
        <name>a divalent metal cation</name>
        <dbReference type="ChEBI" id="CHEBI:60240"/>
        <label>2</label>
    </ligand>
</feature>
<keyword evidence="2 4" id="KW-0479">Metal-binding</keyword>
<dbReference type="InterPro" id="IPR032466">
    <property type="entry name" value="Metal_Hydrolase"/>
</dbReference>
<keyword evidence="3 5" id="KW-0378">Hydrolase</keyword>
<reference evidence="5 6" key="1">
    <citation type="submission" date="2020-08" db="EMBL/GenBank/DDBJ databases">
        <authorList>
            <person name="Criscuolo A."/>
        </authorList>
    </citation>
    <scope>NUCLEOTIDE SEQUENCE [LARGE SCALE GENOMIC DNA]</scope>
    <source>
        <strain evidence="5">CIP111764</strain>
    </source>
</reference>
<evidence type="ECO:0000256" key="4">
    <source>
        <dbReference type="PIRSR" id="PIRSR005902-1"/>
    </source>
</evidence>
<evidence type="ECO:0000256" key="3">
    <source>
        <dbReference type="ARBA" id="ARBA00022801"/>
    </source>
</evidence>
<dbReference type="AlphaFoldDB" id="A0A7U7EMW2"/>
<dbReference type="GO" id="GO:0004536">
    <property type="term" value="F:DNA nuclease activity"/>
    <property type="evidence" value="ECO:0007669"/>
    <property type="project" value="InterPro"/>
</dbReference>
<evidence type="ECO:0000256" key="1">
    <source>
        <dbReference type="ARBA" id="ARBA00009275"/>
    </source>
</evidence>
<dbReference type="InterPro" id="IPR001130">
    <property type="entry name" value="TatD-like"/>
</dbReference>
<dbReference type="Pfam" id="PF01026">
    <property type="entry name" value="TatD_DNase"/>
    <property type="match status" value="1"/>
</dbReference>
<dbReference type="Gene3D" id="3.20.20.140">
    <property type="entry name" value="Metal-dependent hydrolases"/>
    <property type="match status" value="1"/>
</dbReference>
<dbReference type="SUPFAM" id="SSF51556">
    <property type="entry name" value="Metallo-dependent hydrolases"/>
    <property type="match status" value="1"/>
</dbReference>
<feature type="binding site" evidence="4">
    <location>
        <position position="158"/>
    </location>
    <ligand>
        <name>a divalent metal cation</name>
        <dbReference type="ChEBI" id="CHEBI:60240"/>
        <label>2</label>
    </ligand>
</feature>
<dbReference type="EC" id="3.1.-.-" evidence="5"/>
<evidence type="ECO:0000256" key="2">
    <source>
        <dbReference type="ARBA" id="ARBA00022723"/>
    </source>
</evidence>
<dbReference type="InterPro" id="IPR018228">
    <property type="entry name" value="DNase_TatD-rel_CS"/>
</dbReference>
<sequence>MACRDDSDRQQAGSYKNKKAAYDAPMHLIDTHTHLDFPDFDADRAELLARCRALGVERLVVLGVYRANWQRLWDLVQREDGLYAAFGLHPVYLNEHRPEHLHELRDWLDRLAGHPRLCALGEFGLDYYLEDLDRIAQQELFEAQLRLAAEFELPALLHVRRAHAATIATLKRIRLKRGGIVHAFAGSAEEAREYLKLGFKLGLGGAATWPQANRLRKVVASLPLEAMVLETDSPDMAPAMHPGQRNSPEYLPEICATLAELRGIGPEELAAASSANARALFGW</sequence>
<feature type="binding site" evidence="4">
    <location>
        <position position="122"/>
    </location>
    <ligand>
        <name>a divalent metal cation</name>
        <dbReference type="ChEBI" id="CHEBI:60240"/>
        <label>1</label>
    </ligand>
</feature>
<comment type="caution">
    <text evidence="5">The sequence shown here is derived from an EMBL/GenBank/DDBJ whole genome shotgun (WGS) entry which is preliminary data.</text>
</comment>
<keyword evidence="6" id="KW-1185">Reference proteome</keyword>
<protein>
    <submittedName>
        <fullName evidence="5">Putative metal-dependent hydrolase YjjV</fullName>
        <ecNumber evidence="5">3.1.-.-</ecNumber>
    </submittedName>
</protein>